<evidence type="ECO:0000313" key="2">
    <source>
        <dbReference type="EMBL" id="MAA16437.1"/>
    </source>
</evidence>
<keyword evidence="1" id="KW-0732">Signal</keyword>
<dbReference type="Gene3D" id="2.10.25.10">
    <property type="entry name" value="Laminin"/>
    <property type="match status" value="1"/>
</dbReference>
<protein>
    <submittedName>
        <fullName evidence="2">TIL domain containing protein</fullName>
    </submittedName>
</protein>
<feature type="signal peptide" evidence="1">
    <location>
        <begin position="1"/>
        <end position="22"/>
    </location>
</feature>
<accession>A0A224YFF8</accession>
<proteinExistence type="predicted"/>
<name>A0A224YFF8_9ACAR</name>
<dbReference type="AlphaFoldDB" id="A0A224YFF8"/>
<sequence>MKAGVLLITVVTIALLIQETTPRRLSGGWRRVCPQNETLQQNVGACEECTCTSLGDGEKPSVCNMMLVLSGCFCDEKHCRTRDKTKCVYKSECY</sequence>
<evidence type="ECO:0000256" key="1">
    <source>
        <dbReference type="SAM" id="SignalP"/>
    </source>
</evidence>
<dbReference type="EMBL" id="GFPF01005291">
    <property type="protein sequence ID" value="MAA16437.1"/>
    <property type="molecule type" value="Transcribed_RNA"/>
</dbReference>
<reference evidence="2" key="1">
    <citation type="journal article" date="2017" name="Parasit. Vectors">
        <title>Sialotranscriptomics of Rhipicephalus zambeziensis reveals intricate expression profiles of secretory proteins and suggests tight temporal transcriptional regulation during blood-feeding.</title>
        <authorList>
            <person name="de Castro M.H."/>
            <person name="de Klerk D."/>
            <person name="Pienaar R."/>
            <person name="Rees D.J.G."/>
            <person name="Mans B.J."/>
        </authorList>
    </citation>
    <scope>NUCLEOTIDE SEQUENCE</scope>
    <source>
        <tissue evidence="2">Salivary glands</tissue>
    </source>
</reference>
<feature type="chain" id="PRO_5013053242" evidence="1">
    <location>
        <begin position="23"/>
        <end position="94"/>
    </location>
</feature>
<organism evidence="2">
    <name type="scientific">Rhipicephalus zambeziensis</name>
    <dbReference type="NCBI Taxonomy" id="60191"/>
    <lineage>
        <taxon>Eukaryota</taxon>
        <taxon>Metazoa</taxon>
        <taxon>Ecdysozoa</taxon>
        <taxon>Arthropoda</taxon>
        <taxon>Chelicerata</taxon>
        <taxon>Arachnida</taxon>
        <taxon>Acari</taxon>
        <taxon>Parasitiformes</taxon>
        <taxon>Ixodida</taxon>
        <taxon>Ixodoidea</taxon>
        <taxon>Ixodidae</taxon>
        <taxon>Rhipicephalinae</taxon>
        <taxon>Rhipicephalus</taxon>
        <taxon>Rhipicephalus</taxon>
    </lineage>
</organism>